<accession>A0A378NB48</accession>
<dbReference type="AlphaFoldDB" id="A0A378NB48"/>
<organism evidence="1 2">
    <name type="scientific">Mannheimia haemolytica</name>
    <name type="common">Pasteurella haemolytica</name>
    <dbReference type="NCBI Taxonomy" id="75985"/>
    <lineage>
        <taxon>Bacteria</taxon>
        <taxon>Pseudomonadati</taxon>
        <taxon>Pseudomonadota</taxon>
        <taxon>Gammaproteobacteria</taxon>
        <taxon>Pasteurellales</taxon>
        <taxon>Pasteurellaceae</taxon>
        <taxon>Mannheimia</taxon>
    </lineage>
</organism>
<dbReference type="Pfam" id="PF06074">
    <property type="entry name" value="Portal_Mu"/>
    <property type="match status" value="1"/>
</dbReference>
<protein>
    <submittedName>
        <fullName evidence="1">Mu-like prophage protein gp29</fullName>
    </submittedName>
</protein>
<proteinExistence type="predicted"/>
<reference evidence="1 2" key="1">
    <citation type="submission" date="2018-06" db="EMBL/GenBank/DDBJ databases">
        <authorList>
            <consortium name="Pathogen Informatics"/>
            <person name="Doyle S."/>
        </authorList>
    </citation>
    <scope>NUCLEOTIDE SEQUENCE [LARGE SCALE GENOMIC DNA]</scope>
    <source>
        <strain evidence="1 2">NCTC9380</strain>
    </source>
</reference>
<evidence type="ECO:0000313" key="2">
    <source>
        <dbReference type="Proteomes" id="UP000254031"/>
    </source>
</evidence>
<name>A0A378NB48_MANHA</name>
<sequence>MSKKKHNKQIKPNLNPIKNQELQTDLAEITATGRVLSDHPSNFITPAKMKAIFEDAENGDITAQHELFMDIEERDSTIFANIQTRKRAALGVDWAIVAPRNATPQEEKLRDEVDELFYQLGNLEDFVMDCMDAVGHGFAALEIEWAFNGKLWYPNAFIHRPQSWFKWDKVDNLLLKTRQNTEGEPLREFGWVVHTHKSRSTQAARNNLFRSLAWLYMFKHYSIHDFAEFLELYGMPIRIGKYGAGATPNEKQTLKRALAEIGHNAAGIMPESMSIELHNAANAGGAAGNNPFLQMVDWCEKSIARLILGQTLTSGADGKSSTNALGNVHNEVRRDLLVSDVKQLGQTFTQQIILPFLQINFGNIDPTRIPSFEFDTKEPADLALFAESLPKLVDIGLPIPTQWAMDKLGIPEAQEGEAVLGRVAPLPTSGQAVGLSAHFVKSPPNPLFVKEGEQITGCSCGCGGKVQALSAQPQTGIKEQDALDSLANEAFAVPDFNKQFDPITKKAVAVVMACSSYDEAAEKLAAAYPDLVSEEHERYLANALFLADLLGAANAES</sequence>
<dbReference type="RefSeq" id="WP_020831201.1">
    <property type="nucleotide sequence ID" value="NZ_CP017484.1"/>
</dbReference>
<dbReference type="InterPro" id="IPR009279">
    <property type="entry name" value="Portal_Mu"/>
</dbReference>
<evidence type="ECO:0000313" key="1">
    <source>
        <dbReference type="EMBL" id="STY65671.1"/>
    </source>
</evidence>
<gene>
    <name evidence="1" type="ORF">NCTC9380_00939</name>
</gene>
<dbReference type="EMBL" id="UGPL01000006">
    <property type="protein sequence ID" value="STY65671.1"/>
    <property type="molecule type" value="Genomic_DNA"/>
</dbReference>
<dbReference type="Proteomes" id="UP000254031">
    <property type="component" value="Unassembled WGS sequence"/>
</dbReference>